<evidence type="ECO:0000313" key="1">
    <source>
        <dbReference type="EMBL" id="TXI29878.1"/>
    </source>
</evidence>
<evidence type="ECO:0000313" key="2">
    <source>
        <dbReference type="Proteomes" id="UP000321110"/>
    </source>
</evidence>
<accession>A0A5C7W0F0</accession>
<proteinExistence type="predicted"/>
<gene>
    <name evidence="1" type="ORF">E6Q69_14225</name>
</gene>
<dbReference type="AlphaFoldDB" id="A0A5C7W0F0"/>
<dbReference type="Proteomes" id="UP000321110">
    <property type="component" value="Unassembled WGS sequence"/>
</dbReference>
<dbReference type="EMBL" id="SSFO01000239">
    <property type="protein sequence ID" value="TXI29878.1"/>
    <property type="molecule type" value="Genomic_DNA"/>
</dbReference>
<sequence>MSIGADPVDRSDDIAHLRQHLGLPEMNYQDISTMVDLRQALQRWPLLQESCAQLSDEAEPAWQVVAS</sequence>
<organism evidence="1 2">
    <name type="scientific">Aquipseudomonas alcaligenes</name>
    <name type="common">Pseudomonas alcaligenes</name>
    <dbReference type="NCBI Taxonomy" id="43263"/>
    <lineage>
        <taxon>Bacteria</taxon>
        <taxon>Pseudomonadati</taxon>
        <taxon>Pseudomonadota</taxon>
        <taxon>Gammaproteobacteria</taxon>
        <taxon>Pseudomonadales</taxon>
        <taxon>Pseudomonadaceae</taxon>
        <taxon>Aquipseudomonas</taxon>
    </lineage>
</organism>
<name>A0A5C7W0F0_AQUAC</name>
<evidence type="ECO:0008006" key="3">
    <source>
        <dbReference type="Google" id="ProtNLM"/>
    </source>
</evidence>
<dbReference type="NCBIfam" id="NF040717">
    <property type="entry name" value="BcsR_only"/>
    <property type="match status" value="1"/>
</dbReference>
<dbReference type="InterPro" id="IPR024487">
    <property type="entry name" value="CBP_BcsR"/>
</dbReference>
<comment type="caution">
    <text evidence="1">The sequence shown here is derived from an EMBL/GenBank/DDBJ whole genome shotgun (WGS) entry which is preliminary data.</text>
</comment>
<protein>
    <recommendedName>
        <fullName evidence="3">Cellulose biosynthesis protein BcsR</fullName>
    </recommendedName>
</protein>
<dbReference type="Pfam" id="PF10945">
    <property type="entry name" value="CBP_BcsR"/>
    <property type="match status" value="1"/>
</dbReference>
<reference evidence="1 2" key="1">
    <citation type="submission" date="2018-09" db="EMBL/GenBank/DDBJ databases">
        <title>Metagenome Assembled Genomes from an Advanced Water Purification Facility.</title>
        <authorList>
            <person name="Stamps B.W."/>
            <person name="Spear J.R."/>
        </authorList>
    </citation>
    <scope>NUCLEOTIDE SEQUENCE [LARGE SCALE GENOMIC DNA]</scope>
    <source>
        <strain evidence="1">Bin_52_1</strain>
    </source>
</reference>